<evidence type="ECO:0000313" key="3">
    <source>
        <dbReference type="Proteomes" id="UP000186817"/>
    </source>
</evidence>
<dbReference type="EMBL" id="LSRX01000158">
    <property type="protein sequence ID" value="OLQ06539.1"/>
    <property type="molecule type" value="Genomic_DNA"/>
</dbReference>
<keyword evidence="3" id="KW-1185">Reference proteome</keyword>
<dbReference type="OrthoDB" id="432530at2759"/>
<feature type="compositionally biased region" description="Low complexity" evidence="1">
    <location>
        <begin position="291"/>
        <end position="304"/>
    </location>
</feature>
<evidence type="ECO:0000256" key="1">
    <source>
        <dbReference type="SAM" id="MobiDB-lite"/>
    </source>
</evidence>
<protein>
    <submittedName>
        <fullName evidence="2">Uncharacterized protein</fullName>
    </submittedName>
</protein>
<evidence type="ECO:0000313" key="2">
    <source>
        <dbReference type="EMBL" id="OLQ06539.1"/>
    </source>
</evidence>
<name>A0A1Q9EGK2_SYMMI</name>
<proteinExistence type="predicted"/>
<feature type="region of interest" description="Disordered" evidence="1">
    <location>
        <begin position="1"/>
        <end position="24"/>
    </location>
</feature>
<dbReference type="Proteomes" id="UP000186817">
    <property type="component" value="Unassembled WGS sequence"/>
</dbReference>
<sequence length="595" mass="65759">MKQMAEEEPYFKPLPGADEPSRRDLARQRRLEQLPRGCLKELYLPQMLDGCPVLAEWGGVWRADNRRLQAETQGITFRGSKCLEDKVDKVLSWNSTVHADDEGDGWVKVNVLGYQVIAQECDRLLGHPPWHQLRASLLRAGACEAHMCMVTLCDSCETFFFLGTASHPRGEGKFFRAMTGSTVPPLSGNEYDVAADGSEAVSAESSPDGPVVDRLGYWIKSMDGRSLGTVVADAKKFWKLNDGKVVQKAAVGKKWSWSDQPPVQLSTPGARTSFSSSSPSPVLVPLPSPAMSPKASSPSSRATRSRIGSAIAGVGGASWGRVLAEDAKSWLLDSGRRAKKASENVQWRWEDAVSTQDGTTGSWTLPPAVEFEAVEVEPSSEWDDYPQAMLINSCSFLSLKSATASLSACKRWAQALRGRFPVELPPPQVDKLLQFCLLQVLLVFDETRLPLPITAVYSEMRSAGRRATAEPAARSRLESMVLQPAGPSYRAQQSDFLGSFSDGRRQRHHVCWLPDVKSSGFKSLDKMARHFHATDLIEVTRQRWHKRIHHSTNTRTCYELLLTGVNRSHPLYLEHEAWAQQKSPLAECKASAAVA</sequence>
<feature type="region of interest" description="Disordered" evidence="1">
    <location>
        <begin position="257"/>
        <end position="304"/>
    </location>
</feature>
<accession>A0A1Q9EGK2</accession>
<reference evidence="2 3" key="1">
    <citation type="submission" date="2016-02" db="EMBL/GenBank/DDBJ databases">
        <title>Genome analysis of coral dinoflagellate symbionts highlights evolutionary adaptations to a symbiotic lifestyle.</title>
        <authorList>
            <person name="Aranda M."/>
            <person name="Li Y."/>
            <person name="Liew Y.J."/>
            <person name="Baumgarten S."/>
            <person name="Simakov O."/>
            <person name="Wilson M."/>
            <person name="Piel J."/>
            <person name="Ashoor H."/>
            <person name="Bougouffa S."/>
            <person name="Bajic V.B."/>
            <person name="Ryu T."/>
            <person name="Ravasi T."/>
            <person name="Bayer T."/>
            <person name="Micklem G."/>
            <person name="Kim H."/>
            <person name="Bhak J."/>
            <person name="Lajeunesse T.C."/>
            <person name="Voolstra C.R."/>
        </authorList>
    </citation>
    <scope>NUCLEOTIDE SEQUENCE [LARGE SCALE GENOMIC DNA]</scope>
    <source>
        <strain evidence="2 3">CCMP2467</strain>
    </source>
</reference>
<dbReference type="AlphaFoldDB" id="A0A1Q9EGK2"/>
<comment type="caution">
    <text evidence="2">The sequence shown here is derived from an EMBL/GenBank/DDBJ whole genome shotgun (WGS) entry which is preliminary data.</text>
</comment>
<gene>
    <name evidence="2" type="ORF">AK812_SmicGene10139</name>
</gene>
<organism evidence="2 3">
    <name type="scientific">Symbiodinium microadriaticum</name>
    <name type="common">Dinoflagellate</name>
    <name type="synonym">Zooxanthella microadriatica</name>
    <dbReference type="NCBI Taxonomy" id="2951"/>
    <lineage>
        <taxon>Eukaryota</taxon>
        <taxon>Sar</taxon>
        <taxon>Alveolata</taxon>
        <taxon>Dinophyceae</taxon>
        <taxon>Suessiales</taxon>
        <taxon>Symbiodiniaceae</taxon>
        <taxon>Symbiodinium</taxon>
    </lineage>
</organism>
<feature type="compositionally biased region" description="Low complexity" evidence="1">
    <location>
        <begin position="266"/>
        <end position="281"/>
    </location>
</feature>